<accession>C1BC78</accession>
<comment type="cofactor">
    <cofactor evidence="1">
        <name>Zn(2+)</name>
        <dbReference type="ChEBI" id="CHEBI:29105"/>
    </cofactor>
</comment>
<geneLocation type="plasmid" evidence="9 10">
    <name>pROB01</name>
</geneLocation>
<feature type="domain" description="Alcohol dehydrogenase-like N-terminal" evidence="8">
    <location>
        <begin position="26"/>
        <end position="73"/>
    </location>
</feature>
<dbReference type="PANTHER" id="PTHR42940:SF3">
    <property type="entry name" value="ALCOHOL DEHYDROGENASE 1-RELATED"/>
    <property type="match status" value="1"/>
</dbReference>
<dbReference type="PATRIC" id="fig|632772.20.peg.8185"/>
<dbReference type="EC" id="1.1.1.1" evidence="2"/>
<name>C1BC78_RHOOB</name>
<reference evidence="9 10" key="1">
    <citation type="submission" date="2009-03" db="EMBL/GenBank/DDBJ databases">
        <title>Comparison of the complete genome sequences of Rhodococcus erythropolis PR4 and Rhodococcus opacus B4.</title>
        <authorList>
            <person name="Takarada H."/>
            <person name="Sekine M."/>
            <person name="Hosoyama A."/>
            <person name="Yamada R."/>
            <person name="Fujisawa T."/>
            <person name="Omata S."/>
            <person name="Shimizu A."/>
            <person name="Tsukatani N."/>
            <person name="Tanikawa S."/>
            <person name="Fujita N."/>
            <person name="Harayama S."/>
        </authorList>
    </citation>
    <scope>NUCLEOTIDE SEQUENCE [LARGE SCALE GENOMIC DNA]</scope>
    <source>
        <strain evidence="9 10">B4</strain>
        <plasmid evidence="9 10">pROB01</plasmid>
    </source>
</reference>
<evidence type="ECO:0000256" key="5">
    <source>
        <dbReference type="ARBA" id="ARBA00023002"/>
    </source>
</evidence>
<evidence type="ECO:0000256" key="2">
    <source>
        <dbReference type="ARBA" id="ARBA00013190"/>
    </source>
</evidence>
<feature type="region of interest" description="Disordered" evidence="7">
    <location>
        <begin position="84"/>
        <end position="113"/>
    </location>
</feature>
<dbReference type="AlphaFoldDB" id="C1BC78"/>
<dbReference type="KEGG" id="rop:ROP_pROB01-04340"/>
<dbReference type="Pfam" id="PF08240">
    <property type="entry name" value="ADH_N"/>
    <property type="match status" value="1"/>
</dbReference>
<dbReference type="SUPFAM" id="SSF50129">
    <property type="entry name" value="GroES-like"/>
    <property type="match status" value="1"/>
</dbReference>
<feature type="compositionally biased region" description="Low complexity" evidence="7">
    <location>
        <begin position="92"/>
        <end position="106"/>
    </location>
</feature>
<evidence type="ECO:0000313" key="10">
    <source>
        <dbReference type="Proteomes" id="UP000002212"/>
    </source>
</evidence>
<sequence length="154" mass="16401">MKTKAAVCGGSERSWQVEELDLDDPKPGEAMVRLTASGLCHSDEHLVTGDIPMHFPVVGGHEGAGVIPKIGSGSAISEPACHYPPTREIRRSSPAGPRAPAAQSRSGLSPFPDGPAHRFFMDGFYAAYRAEFGRPPSDVIARTTPFPHTAREAP</sequence>
<evidence type="ECO:0000256" key="1">
    <source>
        <dbReference type="ARBA" id="ARBA00001947"/>
    </source>
</evidence>
<dbReference type="OrthoDB" id="3567264at2"/>
<protein>
    <recommendedName>
        <fullName evidence="2">alcohol dehydrogenase</fullName>
        <ecNumber evidence="2">1.1.1.1</ecNumber>
    </recommendedName>
</protein>
<dbReference type="GO" id="GO:0005737">
    <property type="term" value="C:cytoplasm"/>
    <property type="evidence" value="ECO:0007669"/>
    <property type="project" value="TreeGrafter"/>
</dbReference>
<proteinExistence type="predicted"/>
<evidence type="ECO:0000256" key="4">
    <source>
        <dbReference type="ARBA" id="ARBA00022833"/>
    </source>
</evidence>
<dbReference type="InterPro" id="IPR013154">
    <property type="entry name" value="ADH-like_N"/>
</dbReference>
<evidence type="ECO:0000256" key="7">
    <source>
        <dbReference type="SAM" id="MobiDB-lite"/>
    </source>
</evidence>
<evidence type="ECO:0000313" key="9">
    <source>
        <dbReference type="EMBL" id="BAH55933.1"/>
    </source>
</evidence>
<dbReference type="EMBL" id="AP011116">
    <property type="protein sequence ID" value="BAH55933.1"/>
    <property type="molecule type" value="Genomic_DNA"/>
</dbReference>
<dbReference type="InterPro" id="IPR011032">
    <property type="entry name" value="GroES-like_sf"/>
</dbReference>
<keyword evidence="3" id="KW-0479">Metal-binding</keyword>
<keyword evidence="9" id="KW-0614">Plasmid</keyword>
<evidence type="ECO:0000256" key="3">
    <source>
        <dbReference type="ARBA" id="ARBA00022723"/>
    </source>
</evidence>
<organism evidence="9 10">
    <name type="scientific">Rhodococcus opacus (strain B4)</name>
    <dbReference type="NCBI Taxonomy" id="632772"/>
    <lineage>
        <taxon>Bacteria</taxon>
        <taxon>Bacillati</taxon>
        <taxon>Actinomycetota</taxon>
        <taxon>Actinomycetes</taxon>
        <taxon>Mycobacteriales</taxon>
        <taxon>Nocardiaceae</taxon>
        <taxon>Rhodococcus</taxon>
    </lineage>
</organism>
<gene>
    <name evidence="9" type="ordered locus">ROP_pROB01-04340</name>
</gene>
<dbReference type="GO" id="GO:0004022">
    <property type="term" value="F:alcohol dehydrogenase (NAD+) activity"/>
    <property type="evidence" value="ECO:0007669"/>
    <property type="project" value="UniProtKB-EC"/>
</dbReference>
<dbReference type="PANTHER" id="PTHR42940">
    <property type="entry name" value="ALCOHOL DEHYDROGENASE 1-RELATED"/>
    <property type="match status" value="1"/>
</dbReference>
<dbReference type="Proteomes" id="UP000002212">
    <property type="component" value="Plasmid pROB01"/>
</dbReference>
<dbReference type="Gene3D" id="3.90.180.10">
    <property type="entry name" value="Medium-chain alcohol dehydrogenases, catalytic domain"/>
    <property type="match status" value="1"/>
</dbReference>
<keyword evidence="4" id="KW-0862">Zinc</keyword>
<keyword evidence="6" id="KW-0520">NAD</keyword>
<evidence type="ECO:0000259" key="8">
    <source>
        <dbReference type="Pfam" id="PF08240"/>
    </source>
</evidence>
<dbReference type="HOGENOM" id="CLU_1702875_0_0_11"/>
<evidence type="ECO:0000256" key="6">
    <source>
        <dbReference type="ARBA" id="ARBA00023027"/>
    </source>
</evidence>
<keyword evidence="5" id="KW-0560">Oxidoreductase</keyword>
<dbReference type="GO" id="GO:0046872">
    <property type="term" value="F:metal ion binding"/>
    <property type="evidence" value="ECO:0007669"/>
    <property type="project" value="UniProtKB-KW"/>
</dbReference>